<dbReference type="Proteomes" id="UP000054995">
    <property type="component" value="Unassembled WGS sequence"/>
</dbReference>
<evidence type="ECO:0000256" key="1">
    <source>
        <dbReference type="SAM" id="Coils"/>
    </source>
</evidence>
<name>A0A0V1FAR9_TRIPS</name>
<keyword evidence="1" id="KW-0175">Coiled coil</keyword>
<sequence length="96" mass="11295">MSLHCKLSCSQPWSLFSIDIENTFYIIYIKCINKNRRKNACQREQKKLREEESEIHKLHAIKDFNRTAMLLLLVQLTSAAVDNLLDVRFPFVLKSP</sequence>
<keyword evidence="9" id="KW-1185">Reference proteome</keyword>
<feature type="coiled-coil region" evidence="1">
    <location>
        <begin position="31"/>
        <end position="61"/>
    </location>
</feature>
<dbReference type="EMBL" id="JYDR01000295">
    <property type="protein sequence ID" value="KRY64724.1"/>
    <property type="molecule type" value="Genomic_DNA"/>
</dbReference>
<dbReference type="EMBL" id="JYDV01000096">
    <property type="protein sequence ID" value="KRZ34874.1"/>
    <property type="molecule type" value="Genomic_DNA"/>
</dbReference>
<evidence type="ECO:0000313" key="6">
    <source>
        <dbReference type="EMBL" id="KRZ34874.1"/>
    </source>
</evidence>
<evidence type="ECO:0000313" key="5">
    <source>
        <dbReference type="EMBL" id="KRY82833.1"/>
    </source>
</evidence>
<organism evidence="5 9">
    <name type="scientific">Trichinella pseudospiralis</name>
    <name type="common">Parasitic roundworm</name>
    <dbReference type="NCBI Taxonomy" id="6337"/>
    <lineage>
        <taxon>Eukaryota</taxon>
        <taxon>Metazoa</taxon>
        <taxon>Ecdysozoa</taxon>
        <taxon>Nematoda</taxon>
        <taxon>Enoplea</taxon>
        <taxon>Dorylaimia</taxon>
        <taxon>Trichinellida</taxon>
        <taxon>Trichinellidae</taxon>
        <taxon>Trichinella</taxon>
    </lineage>
</organism>
<dbReference type="Proteomes" id="UP000054826">
    <property type="component" value="Unassembled WGS sequence"/>
</dbReference>
<dbReference type="AlphaFoldDB" id="A0A0V1FAR9"/>
<dbReference type="EMBL" id="JYDR01000253">
    <property type="protein sequence ID" value="KRY64915.1"/>
    <property type="molecule type" value="Genomic_DNA"/>
</dbReference>
<proteinExistence type="predicted"/>
<protein>
    <submittedName>
        <fullName evidence="5">Uncharacterized protein</fullName>
    </submittedName>
</protein>
<reference evidence="7 8" key="1">
    <citation type="submission" date="2015-01" db="EMBL/GenBank/DDBJ databases">
        <title>Evolution of Trichinella species and genotypes.</title>
        <authorList>
            <person name="Korhonen P.K."/>
            <person name="Edoardo P."/>
            <person name="Giuseppe L.R."/>
            <person name="Gasser R.B."/>
        </authorList>
    </citation>
    <scope>NUCLEOTIDE SEQUENCE [LARGE SCALE GENOMIC DNA]</scope>
    <source>
        <strain evidence="2">ISS13</strain>
        <strain evidence="6">ISS176</strain>
        <strain evidence="5">ISS470</strain>
    </source>
</reference>
<evidence type="ECO:0000313" key="9">
    <source>
        <dbReference type="Proteomes" id="UP000054995"/>
    </source>
</evidence>
<evidence type="ECO:0000313" key="3">
    <source>
        <dbReference type="EMBL" id="KRY64732.1"/>
    </source>
</evidence>
<evidence type="ECO:0000313" key="7">
    <source>
        <dbReference type="Proteomes" id="UP000054632"/>
    </source>
</evidence>
<evidence type="ECO:0000313" key="2">
    <source>
        <dbReference type="EMBL" id="KRY64724.1"/>
    </source>
</evidence>
<dbReference type="EMBL" id="JYDR01000294">
    <property type="protein sequence ID" value="KRY64732.1"/>
    <property type="molecule type" value="Genomic_DNA"/>
</dbReference>
<evidence type="ECO:0000313" key="8">
    <source>
        <dbReference type="Proteomes" id="UP000054826"/>
    </source>
</evidence>
<accession>A0A0V1FAR9</accession>
<dbReference type="Proteomes" id="UP000054632">
    <property type="component" value="Unassembled WGS sequence"/>
</dbReference>
<evidence type="ECO:0000313" key="4">
    <source>
        <dbReference type="EMBL" id="KRY64915.1"/>
    </source>
</evidence>
<comment type="caution">
    <text evidence="5">The sequence shown here is derived from an EMBL/GenBank/DDBJ whole genome shotgun (WGS) entry which is preliminary data.</text>
</comment>
<dbReference type="EMBL" id="JYDT01000160">
    <property type="protein sequence ID" value="KRY82833.1"/>
    <property type="molecule type" value="Genomic_DNA"/>
</dbReference>
<gene>
    <name evidence="3" type="ORF">T4A_1686</name>
    <name evidence="2" type="ORF">T4A_336</name>
    <name evidence="4" type="ORF">T4A_7080</name>
    <name evidence="6" type="ORF">T4C_10012</name>
    <name evidence="5" type="ORF">T4D_9979</name>
</gene>